<comment type="caution">
    <text evidence="10">The sequence shown here is derived from an EMBL/GenBank/DDBJ whole genome shotgun (WGS) entry which is preliminary data.</text>
</comment>
<dbReference type="PANTHER" id="PTHR42703">
    <property type="entry name" value="NADH DEHYDROGENASE"/>
    <property type="match status" value="1"/>
</dbReference>
<dbReference type="PANTHER" id="PTHR42703:SF1">
    <property type="entry name" value="NA(+)_H(+) ANTIPORTER SUBUNIT D1"/>
    <property type="match status" value="1"/>
</dbReference>
<evidence type="ECO:0000313" key="10">
    <source>
        <dbReference type="EMBL" id="MFK7161758.1"/>
    </source>
</evidence>
<gene>
    <name evidence="10" type="ORF">V6U78_11990</name>
</gene>
<feature type="transmembrane region" description="Helical" evidence="8">
    <location>
        <begin position="209"/>
        <end position="231"/>
    </location>
</feature>
<comment type="subcellular location">
    <subcellularLocation>
        <location evidence="1">Cell membrane</location>
        <topology evidence="1">Multi-pass membrane protein</topology>
    </subcellularLocation>
    <subcellularLocation>
        <location evidence="7">Membrane</location>
        <topology evidence="7">Multi-pass membrane protein</topology>
    </subcellularLocation>
</comment>
<feature type="transmembrane region" description="Helical" evidence="8">
    <location>
        <begin position="159"/>
        <end position="182"/>
    </location>
</feature>
<dbReference type="PRINTS" id="PR01437">
    <property type="entry name" value="NUOXDRDTASE4"/>
</dbReference>
<feature type="domain" description="NADH:quinone oxidoreductase/Mrp antiporter transmembrane" evidence="9">
    <location>
        <begin position="128"/>
        <end position="414"/>
    </location>
</feature>
<feature type="transmembrane region" description="Helical" evidence="8">
    <location>
        <begin position="410"/>
        <end position="434"/>
    </location>
</feature>
<feature type="transmembrane region" description="Helical" evidence="8">
    <location>
        <begin position="238"/>
        <end position="258"/>
    </location>
</feature>
<dbReference type="InterPro" id="IPR050586">
    <property type="entry name" value="CPA3_Na-H_Antiporter_D"/>
</dbReference>
<keyword evidence="3" id="KW-1003">Cell membrane</keyword>
<evidence type="ECO:0000256" key="8">
    <source>
        <dbReference type="SAM" id="Phobius"/>
    </source>
</evidence>
<dbReference type="Pfam" id="PF00361">
    <property type="entry name" value="Proton_antipo_M"/>
    <property type="match status" value="1"/>
</dbReference>
<keyword evidence="6 8" id="KW-0472">Membrane</keyword>
<dbReference type="Proteomes" id="UP001621714">
    <property type="component" value="Unassembled WGS sequence"/>
</dbReference>
<dbReference type="InterPro" id="IPR003918">
    <property type="entry name" value="NADH_UbQ_OxRdtase"/>
</dbReference>
<feature type="transmembrane region" description="Helical" evidence="8">
    <location>
        <begin position="304"/>
        <end position="322"/>
    </location>
</feature>
<feature type="transmembrane region" description="Helical" evidence="8">
    <location>
        <begin position="455"/>
        <end position="473"/>
    </location>
</feature>
<evidence type="ECO:0000256" key="7">
    <source>
        <dbReference type="RuleBase" id="RU000320"/>
    </source>
</evidence>
<organism evidence="10 11">
    <name type="scientific">Marinospirillum alkalitolerans</name>
    <dbReference type="NCBI Taxonomy" id="3123374"/>
    <lineage>
        <taxon>Bacteria</taxon>
        <taxon>Pseudomonadati</taxon>
        <taxon>Pseudomonadota</taxon>
        <taxon>Gammaproteobacteria</taxon>
        <taxon>Oceanospirillales</taxon>
        <taxon>Oceanospirillaceae</taxon>
        <taxon>Marinospirillum</taxon>
    </lineage>
</organism>
<evidence type="ECO:0000256" key="6">
    <source>
        <dbReference type="ARBA" id="ARBA00023136"/>
    </source>
</evidence>
<keyword evidence="4 7" id="KW-0812">Transmembrane</keyword>
<dbReference type="EMBL" id="JBANFI010000009">
    <property type="protein sequence ID" value="MFK7161758.1"/>
    <property type="molecule type" value="Genomic_DNA"/>
</dbReference>
<feature type="transmembrane region" description="Helical" evidence="8">
    <location>
        <begin position="328"/>
        <end position="349"/>
    </location>
</feature>
<sequence length="499" mass="53719">MMVHLMLAPVVLPFLTGSLLLLPFARSNTRRRNLVLVSSVLLLAVSLVLLVTTHQQGASYYALGGWAPPYGILFYLDRLASLMLVLTSLLTLAVLLYACAGEDKTGSYFYPLVMFQVAGIQGAFLTADIFNLFVFFEILLMASYALLMHGGGRERARVGVHYVILNLVGSSLFLLALGLLYATLGSLSLPDLAVRVQQVSEDQQPLVKAAGLLLLAVFALKAALLPLHFWLAATYSAASAPVAALFAIMTKVGLYSIYRVHTQLFGPAAGDLAGLVQPWLWPLAGLTLVAAIVGLLASQQLRRLVAYSILLSVGTLVFAAALQTPEALGAALYYLVHSTLISAALFLLADVILQQRGQDALQAGPAVRQPVWLGGLFFVAALVAIGLPPFSGFMGKLLLLQASVSHGLWIWPWILLGSLALIITFSRAGSSLFWRAEASLQSASETQAPRMHWTQLAAILLLLACSPLMVIFAEPLYEFTFLAAEALFVAPQPLIWSET</sequence>
<feature type="transmembrane region" description="Helical" evidence="8">
    <location>
        <begin position="34"/>
        <end position="52"/>
    </location>
</feature>
<protein>
    <submittedName>
        <fullName evidence="10">Monovalent cation/H+ antiporter subunit D</fullName>
    </submittedName>
</protein>
<evidence type="ECO:0000259" key="9">
    <source>
        <dbReference type="Pfam" id="PF00361"/>
    </source>
</evidence>
<feature type="transmembrane region" description="Helical" evidence="8">
    <location>
        <begin position="370"/>
        <end position="390"/>
    </location>
</feature>
<dbReference type="RefSeq" id="WP_405341208.1">
    <property type="nucleotide sequence ID" value="NZ_JBANFI010000009.1"/>
</dbReference>
<evidence type="ECO:0000256" key="3">
    <source>
        <dbReference type="ARBA" id="ARBA00022475"/>
    </source>
</evidence>
<evidence type="ECO:0000256" key="2">
    <source>
        <dbReference type="ARBA" id="ARBA00005346"/>
    </source>
</evidence>
<accession>A0ABW8PZN4</accession>
<proteinExistence type="inferred from homology"/>
<reference evidence="10 11" key="1">
    <citation type="submission" date="2024-02" db="EMBL/GenBank/DDBJ databases">
        <title>Marinospirillum sp. MEB 164 isolated from Lonar lake sediment.</title>
        <authorList>
            <person name="Joshi A."/>
            <person name="Thite S."/>
        </authorList>
    </citation>
    <scope>NUCLEOTIDE SEQUENCE [LARGE SCALE GENOMIC DNA]</scope>
    <source>
        <strain evidence="10 11">MEB164</strain>
    </source>
</reference>
<dbReference type="NCBIfam" id="NF009309">
    <property type="entry name" value="PRK12666.1"/>
    <property type="match status" value="1"/>
</dbReference>
<comment type="similarity">
    <text evidence="2">Belongs to the CPA3 antiporters (TC 2.A.63) subunit D family.</text>
</comment>
<name>A0ABW8PZN4_9GAMM</name>
<keyword evidence="11" id="KW-1185">Reference proteome</keyword>
<evidence type="ECO:0000256" key="1">
    <source>
        <dbReference type="ARBA" id="ARBA00004651"/>
    </source>
</evidence>
<feature type="transmembrane region" description="Helical" evidence="8">
    <location>
        <begin position="278"/>
        <end position="297"/>
    </location>
</feature>
<dbReference type="InterPro" id="IPR001750">
    <property type="entry name" value="ND/Mrp_TM"/>
</dbReference>
<feature type="transmembrane region" description="Helical" evidence="8">
    <location>
        <begin position="108"/>
        <end position="124"/>
    </location>
</feature>
<evidence type="ECO:0000256" key="4">
    <source>
        <dbReference type="ARBA" id="ARBA00022692"/>
    </source>
</evidence>
<feature type="transmembrane region" description="Helical" evidence="8">
    <location>
        <begin position="6"/>
        <end position="22"/>
    </location>
</feature>
<feature type="transmembrane region" description="Helical" evidence="8">
    <location>
        <begin position="72"/>
        <end position="96"/>
    </location>
</feature>
<feature type="transmembrane region" description="Helical" evidence="8">
    <location>
        <begin position="130"/>
        <end position="147"/>
    </location>
</feature>
<evidence type="ECO:0000256" key="5">
    <source>
        <dbReference type="ARBA" id="ARBA00022989"/>
    </source>
</evidence>
<keyword evidence="5 8" id="KW-1133">Transmembrane helix</keyword>
<evidence type="ECO:0000313" key="11">
    <source>
        <dbReference type="Proteomes" id="UP001621714"/>
    </source>
</evidence>